<reference evidence="3" key="1">
    <citation type="submission" date="2024-06" db="EMBL/GenBank/DDBJ databases">
        <authorList>
            <person name="Chang H.C."/>
            <person name="Mun S.Y."/>
        </authorList>
    </citation>
    <scope>NUCLEOTIDE SEQUENCE [LARGE SCALE GENOMIC DNA]</scope>
    <source>
        <strain evidence="3">KT1</strain>
        <plasmid evidence="3">pCM-KT1-3</plasmid>
    </source>
</reference>
<dbReference type="EMBL" id="CP104781">
    <property type="protein sequence ID" value="WPC22740.1"/>
    <property type="molecule type" value="Genomic_DNA"/>
</dbReference>
<organism evidence="2 3">
    <name type="scientific">Pediococcus inopinatus</name>
    <dbReference type="NCBI Taxonomy" id="114090"/>
    <lineage>
        <taxon>Bacteria</taxon>
        <taxon>Bacillati</taxon>
        <taxon>Bacillota</taxon>
        <taxon>Bacilli</taxon>
        <taxon>Lactobacillales</taxon>
        <taxon>Lactobacillaceae</taxon>
        <taxon>Pediococcus</taxon>
    </lineage>
</organism>
<evidence type="ECO:0000313" key="3">
    <source>
        <dbReference type="Proteomes" id="UP001302696"/>
    </source>
</evidence>
<evidence type="ECO:0000256" key="1">
    <source>
        <dbReference type="SAM" id="SignalP"/>
    </source>
</evidence>
<evidence type="ECO:0008006" key="4">
    <source>
        <dbReference type="Google" id="ProtNLM"/>
    </source>
</evidence>
<feature type="chain" id="PRO_5046016706" description="Bacterial Ig domain-containing protein" evidence="1">
    <location>
        <begin position="24"/>
        <end position="140"/>
    </location>
</feature>
<protein>
    <recommendedName>
        <fullName evidence="4">Bacterial Ig domain-containing protein</fullName>
    </recommendedName>
</protein>
<gene>
    <name evidence="2" type="ORF">N6G96_10755</name>
</gene>
<dbReference type="Proteomes" id="UP001302696">
    <property type="component" value="Plasmid pCM-KT1-3"/>
</dbReference>
<feature type="signal peptide" evidence="1">
    <location>
        <begin position="1"/>
        <end position="23"/>
    </location>
</feature>
<name>A0ABZ0Q9E2_9LACO</name>
<sequence length="140" mass="15165">MFVKNNGGIHMFTKKVISLTAVAALGFGIAYPLASTQTSNTPITQNVHAGSTSTFGSGKKSQTTKRIYVKKTTTLHVMITPAKSGTYTFKVFKNGKTYRTYRGSGHQFKSFKAGKGGYSVRAYCNKSGQNFYGGISTSMF</sequence>
<evidence type="ECO:0000313" key="2">
    <source>
        <dbReference type="EMBL" id="WPC22740.1"/>
    </source>
</evidence>
<proteinExistence type="predicted"/>
<dbReference type="RefSeq" id="WP_323709146.1">
    <property type="nucleotide sequence ID" value="NZ_CP104773.1"/>
</dbReference>
<keyword evidence="1" id="KW-0732">Signal</keyword>
<keyword evidence="3" id="KW-1185">Reference proteome</keyword>
<accession>A0ABZ0Q9E2</accession>
<keyword evidence="2" id="KW-0614">Plasmid</keyword>
<geneLocation type="plasmid" evidence="2 3">
    <name>pCM-KT1-3</name>
</geneLocation>